<dbReference type="InterPro" id="IPR036465">
    <property type="entry name" value="vWFA_dom_sf"/>
</dbReference>
<organism evidence="4 5">
    <name type="scientific">Tritrichomonas musculus</name>
    <dbReference type="NCBI Taxonomy" id="1915356"/>
    <lineage>
        <taxon>Eukaryota</taxon>
        <taxon>Metamonada</taxon>
        <taxon>Parabasalia</taxon>
        <taxon>Tritrichomonadida</taxon>
        <taxon>Tritrichomonadidae</taxon>
        <taxon>Tritrichomonas</taxon>
    </lineage>
</organism>
<evidence type="ECO:0000313" key="5">
    <source>
        <dbReference type="Proteomes" id="UP001470230"/>
    </source>
</evidence>
<evidence type="ECO:0000259" key="2">
    <source>
        <dbReference type="PROSITE" id="PS50234"/>
    </source>
</evidence>
<dbReference type="Gene3D" id="3.40.50.410">
    <property type="entry name" value="von Willebrand factor, type A domain"/>
    <property type="match status" value="1"/>
</dbReference>
<gene>
    <name evidence="4" type="ORF">M9Y10_010687</name>
</gene>
<dbReference type="InterPro" id="IPR002035">
    <property type="entry name" value="VWF_A"/>
</dbReference>
<feature type="domain" description="VIT" evidence="3">
    <location>
        <begin position="3"/>
        <end position="130"/>
    </location>
</feature>
<protein>
    <submittedName>
        <fullName evidence="4">von Willebrand factor A domain-containing protein 5A</fullName>
    </submittedName>
</protein>
<name>A0ABR2ILE2_9EUKA</name>
<evidence type="ECO:0000256" key="1">
    <source>
        <dbReference type="SAM" id="MobiDB-lite"/>
    </source>
</evidence>
<reference evidence="4 5" key="1">
    <citation type="submission" date="2024-04" db="EMBL/GenBank/DDBJ databases">
        <title>Tritrichomonas musculus Genome.</title>
        <authorList>
            <person name="Alves-Ferreira E."/>
            <person name="Grigg M."/>
            <person name="Lorenzi H."/>
            <person name="Galac M."/>
        </authorList>
    </citation>
    <scope>NUCLEOTIDE SEQUENCE [LARGE SCALE GENOMIC DNA]</scope>
    <source>
        <strain evidence="4 5">EAF2021</strain>
    </source>
</reference>
<dbReference type="PROSITE" id="PS51468">
    <property type="entry name" value="VIT"/>
    <property type="match status" value="1"/>
</dbReference>
<dbReference type="PANTHER" id="PTHR45737">
    <property type="entry name" value="VON WILLEBRAND FACTOR A DOMAIN-CONTAINING PROTEIN 5A"/>
    <property type="match status" value="1"/>
</dbReference>
<dbReference type="InterPro" id="IPR013694">
    <property type="entry name" value="VIT"/>
</dbReference>
<dbReference type="PANTHER" id="PTHR45737:SF6">
    <property type="entry name" value="VON WILLEBRAND FACTOR A DOMAIN-CONTAINING PROTEIN 5A"/>
    <property type="match status" value="1"/>
</dbReference>
<comment type="caution">
    <text evidence="4">The sequence shown here is derived from an EMBL/GenBank/DDBJ whole genome shotgun (WGS) entry which is preliminary data.</text>
</comment>
<dbReference type="SUPFAM" id="SSF53300">
    <property type="entry name" value="vWA-like"/>
    <property type="match status" value="1"/>
</dbReference>
<keyword evidence="5" id="KW-1185">Reference proteome</keyword>
<proteinExistence type="predicted"/>
<accession>A0ABR2ILE2</accession>
<dbReference type="Proteomes" id="UP001470230">
    <property type="component" value="Unassembled WGS sequence"/>
</dbReference>
<feature type="domain" description="VWFA" evidence="2">
    <location>
        <begin position="249"/>
        <end position="422"/>
    </location>
</feature>
<feature type="region of interest" description="Disordered" evidence="1">
    <location>
        <begin position="564"/>
        <end position="594"/>
    </location>
</feature>
<evidence type="ECO:0000259" key="3">
    <source>
        <dbReference type="PROSITE" id="PS51468"/>
    </source>
</evidence>
<dbReference type="Pfam" id="PF13768">
    <property type="entry name" value="VWA_3"/>
    <property type="match status" value="1"/>
</dbReference>
<dbReference type="Pfam" id="PF08487">
    <property type="entry name" value="VIT"/>
    <property type="match status" value="1"/>
</dbReference>
<sequence>MVLGSFCAKINGKPKIIQPKSLHITGEQKGFLLQLEINQSIKSNEAISEMSYILPTDNKLCIYHMKFQIGDKTIDAQIKSNKNAELIYEEAINSGKTVAMATQKEEGVTAIEIGNIPPNTTVSIIMSCALTSLLENPSVILTKIPLQACEPDGSVTYLYDLPSLEINLDLTISQLAQISDVTANCEYKYERKDEFNGRLTINSAIITDENILIRSIFSNPVKSQIIQSEKYSCVSLIPEFSSIQSDKKEYVFLIDCSASMIGESMKKAKKSLKLFISHIPKESYFNIFKFGSSYKKVFDQSSKNHKINNDLASKFIDEMKPNLGGTEMLSMLKDIFNDKNIISIQRQIFLVTDGEVYQREKVVSLINENRDLNRIFAIGLGPGADAGFLEEIADITNGKSDFLFNAEELPNKISEYLELSKIEAAKGTEIQITGNDSFQTVPYPLPPLLPNVLQNIFISSDIPIGENVMITAKLGDNRRNEIEIENIISLKSDWNEKSAIFALFSQGLLKKLTNDEERSIKVSLESGVLSKFTSYIAVSDQVFVEKAQIPKTCESFERSYSSRERNDYKKSTRRGCGYSSAIPDTSKRSCLSRPKKEYESNPRTCLKLPSGVEARPMSKYAAPRYYDEHDSLTLRKTSRLTSHMDAHGYYVDEPSTNSYEKSSMEETRNEIPKDWKNDASVSDIVRIQSRDGFWDLTSSFINEKCNMKVIKDNITFAYDSALVEKRICSTLFAIAYLEKYYQELANKWKFAAEKGFRWLKKINSDANWAQIIDMIVPCISNK</sequence>
<evidence type="ECO:0000313" key="4">
    <source>
        <dbReference type="EMBL" id="KAK8865153.1"/>
    </source>
</evidence>
<dbReference type="SMART" id="SM00327">
    <property type="entry name" value="VWA"/>
    <property type="match status" value="1"/>
</dbReference>
<dbReference type="PROSITE" id="PS50234">
    <property type="entry name" value="VWFA"/>
    <property type="match status" value="1"/>
</dbReference>
<dbReference type="EMBL" id="JAPFFF010000016">
    <property type="protein sequence ID" value="KAK8865153.1"/>
    <property type="molecule type" value="Genomic_DNA"/>
</dbReference>